<dbReference type="AlphaFoldDB" id="A0A0R1ZJ07"/>
<dbReference type="PIRSF" id="PIRSF000538">
    <property type="entry name" value="GlpK"/>
    <property type="match status" value="1"/>
</dbReference>
<dbReference type="PROSITE" id="PS00445">
    <property type="entry name" value="FGGY_KINASES_2"/>
    <property type="match status" value="1"/>
</dbReference>
<dbReference type="OrthoDB" id="9805576at2"/>
<dbReference type="SUPFAM" id="SSF53067">
    <property type="entry name" value="Actin-like ATPase domain"/>
    <property type="match status" value="2"/>
</dbReference>
<evidence type="ECO:0000256" key="1">
    <source>
        <dbReference type="ARBA" id="ARBA00009156"/>
    </source>
</evidence>
<proteinExistence type="inferred from homology"/>
<dbReference type="STRING" id="1291052.FC18_GL001882"/>
<evidence type="ECO:0000259" key="5">
    <source>
        <dbReference type="Pfam" id="PF00370"/>
    </source>
</evidence>
<dbReference type="GO" id="GO:0016301">
    <property type="term" value="F:kinase activity"/>
    <property type="evidence" value="ECO:0007669"/>
    <property type="project" value="UniProtKB-KW"/>
</dbReference>
<dbReference type="Gene3D" id="3.30.420.40">
    <property type="match status" value="2"/>
</dbReference>
<evidence type="ECO:0000256" key="2">
    <source>
        <dbReference type="ARBA" id="ARBA00022679"/>
    </source>
</evidence>
<evidence type="ECO:0000313" key="7">
    <source>
        <dbReference type="EMBL" id="KRM54919.1"/>
    </source>
</evidence>
<dbReference type="InterPro" id="IPR018484">
    <property type="entry name" value="FGGY_N"/>
</dbReference>
<dbReference type="InterPro" id="IPR043129">
    <property type="entry name" value="ATPase_NBD"/>
</dbReference>
<name>A0A0R1ZJ07_9LACO</name>
<keyword evidence="3 4" id="KW-0418">Kinase</keyword>
<organism evidence="7 8">
    <name type="scientific">Lacticaseibacillus sharpeae JCM 1186 = DSM 20505</name>
    <dbReference type="NCBI Taxonomy" id="1291052"/>
    <lineage>
        <taxon>Bacteria</taxon>
        <taxon>Bacillati</taxon>
        <taxon>Bacillota</taxon>
        <taxon>Bacilli</taxon>
        <taxon>Lactobacillales</taxon>
        <taxon>Lactobacillaceae</taxon>
        <taxon>Lacticaseibacillus</taxon>
    </lineage>
</organism>
<dbReference type="PANTHER" id="PTHR43095">
    <property type="entry name" value="SUGAR KINASE"/>
    <property type="match status" value="1"/>
</dbReference>
<evidence type="ECO:0000259" key="6">
    <source>
        <dbReference type="Pfam" id="PF02782"/>
    </source>
</evidence>
<dbReference type="Pfam" id="PF00370">
    <property type="entry name" value="FGGY_N"/>
    <property type="match status" value="1"/>
</dbReference>
<evidence type="ECO:0000313" key="8">
    <source>
        <dbReference type="Proteomes" id="UP000051679"/>
    </source>
</evidence>
<dbReference type="InterPro" id="IPR050406">
    <property type="entry name" value="FGGY_Carb_Kinase"/>
</dbReference>
<dbReference type="Pfam" id="PF02782">
    <property type="entry name" value="FGGY_C"/>
    <property type="match status" value="1"/>
</dbReference>
<evidence type="ECO:0000256" key="4">
    <source>
        <dbReference type="RuleBase" id="RU003733"/>
    </source>
</evidence>
<dbReference type="PATRIC" id="fig|1291052.5.peg.1942"/>
<evidence type="ECO:0000256" key="3">
    <source>
        <dbReference type="ARBA" id="ARBA00022777"/>
    </source>
</evidence>
<gene>
    <name evidence="7" type="ORF">FC18_GL001882</name>
</gene>
<dbReference type="EMBL" id="AYYO01000041">
    <property type="protein sequence ID" value="KRM54919.1"/>
    <property type="molecule type" value="Genomic_DNA"/>
</dbReference>
<sequence length="493" mass="52415">MAQYIIGVDIGTTSTKTILFDIAGTAHAKSNQGYPLIQDAVGMAEQAPAQILQAVYSGIRAVTADIAPTSIVGIAFSAAMHSLILLDDQQQPLTRSITWADNRAAAAAAKLKAMQGATARELRTGVPTHPMTPLSKLVWLRENRPELMQQAKYIVGIKEYVLLQLTGQLVTDYSLAGATGMFNLNTCDWDDAALHLAGITRTQLPPLVPTTKQLDGLTVAASKETGLPQNTPVIVGASDGCLSNLGLGAIDAGDVALTIGTSGAVRTACKQPVPTTVTFTYYLAPDLWIQGGPTNNGGNVLQWLDRSLFPDFGHDYPRLLETVGSVPAGSHHLLCLPFFSGERAPIWDWNARASFIGLTATHTRADMARAALEGVAFNLRAILLRTSRQPKRILATGGFAQSKQWAQLLADSLGQPIQIPDNYESSALGAAILGLNSLGLLSGLKLPQTTTAPATIIKPNPATHTFYAAWFALWQDAVAQTATINHAIAKLRG</sequence>
<comment type="similarity">
    <text evidence="1 4">Belongs to the FGGY kinase family.</text>
</comment>
<keyword evidence="8" id="KW-1185">Reference proteome</keyword>
<keyword evidence="2 4" id="KW-0808">Transferase</keyword>
<dbReference type="PANTHER" id="PTHR43095:SF2">
    <property type="entry name" value="GLUCONOKINASE"/>
    <property type="match status" value="1"/>
</dbReference>
<protein>
    <submittedName>
        <fullName evidence="7">Gluconokinase</fullName>
    </submittedName>
</protein>
<accession>A0A0R1ZJ07</accession>
<dbReference type="GO" id="GO:0005975">
    <property type="term" value="P:carbohydrate metabolic process"/>
    <property type="evidence" value="ECO:0007669"/>
    <property type="project" value="InterPro"/>
</dbReference>
<reference evidence="7 8" key="1">
    <citation type="journal article" date="2015" name="Genome Announc.">
        <title>Expanding the biotechnology potential of lactobacilli through comparative genomics of 213 strains and associated genera.</title>
        <authorList>
            <person name="Sun Z."/>
            <person name="Harris H.M."/>
            <person name="McCann A."/>
            <person name="Guo C."/>
            <person name="Argimon S."/>
            <person name="Zhang W."/>
            <person name="Yang X."/>
            <person name="Jeffery I.B."/>
            <person name="Cooney J.C."/>
            <person name="Kagawa T.F."/>
            <person name="Liu W."/>
            <person name="Song Y."/>
            <person name="Salvetti E."/>
            <person name="Wrobel A."/>
            <person name="Rasinkangas P."/>
            <person name="Parkhill J."/>
            <person name="Rea M.C."/>
            <person name="O'Sullivan O."/>
            <person name="Ritari J."/>
            <person name="Douillard F.P."/>
            <person name="Paul Ross R."/>
            <person name="Yang R."/>
            <person name="Briner A.E."/>
            <person name="Felis G.E."/>
            <person name="de Vos W.M."/>
            <person name="Barrangou R."/>
            <person name="Klaenhammer T.R."/>
            <person name="Caufield P.W."/>
            <person name="Cui Y."/>
            <person name="Zhang H."/>
            <person name="O'Toole P.W."/>
        </authorList>
    </citation>
    <scope>NUCLEOTIDE SEQUENCE [LARGE SCALE GENOMIC DNA]</scope>
    <source>
        <strain evidence="7 8">DSM 20505</strain>
    </source>
</reference>
<dbReference type="InterPro" id="IPR000577">
    <property type="entry name" value="Carb_kinase_FGGY"/>
</dbReference>
<comment type="caution">
    <text evidence="7">The sequence shown here is derived from an EMBL/GenBank/DDBJ whole genome shotgun (WGS) entry which is preliminary data.</text>
</comment>
<dbReference type="PROSITE" id="PS00933">
    <property type="entry name" value="FGGY_KINASES_1"/>
    <property type="match status" value="1"/>
</dbReference>
<dbReference type="GO" id="GO:0016773">
    <property type="term" value="F:phosphotransferase activity, alcohol group as acceptor"/>
    <property type="evidence" value="ECO:0007669"/>
    <property type="project" value="InterPro"/>
</dbReference>
<feature type="domain" description="Carbohydrate kinase FGGY N-terminal" evidence="5">
    <location>
        <begin position="4"/>
        <end position="246"/>
    </location>
</feature>
<dbReference type="InterPro" id="IPR018483">
    <property type="entry name" value="Carb_kinase_FGGY_CS"/>
</dbReference>
<feature type="domain" description="Carbohydrate kinase FGGY C-terminal" evidence="6">
    <location>
        <begin position="256"/>
        <end position="435"/>
    </location>
</feature>
<dbReference type="Proteomes" id="UP000051679">
    <property type="component" value="Unassembled WGS sequence"/>
</dbReference>
<dbReference type="CDD" id="cd07770">
    <property type="entry name" value="ASKHA_NBD_FGGY_GntK"/>
    <property type="match status" value="1"/>
</dbReference>
<dbReference type="InterPro" id="IPR018485">
    <property type="entry name" value="FGGY_C"/>
</dbReference>
<dbReference type="RefSeq" id="WP_054679804.1">
    <property type="nucleotide sequence ID" value="NZ_AYYO01000041.1"/>
</dbReference>